<gene>
    <name evidence="2" type="ORF">C467_00402</name>
</gene>
<dbReference type="STRING" id="1227481.C467_00402"/>
<dbReference type="RefSeq" id="WP_008580652.1">
    <property type="nucleotide sequence ID" value="NZ_AOJO01000003.1"/>
</dbReference>
<organism evidence="2 3">
    <name type="scientific">Halorubrum hochstenium ATCC 700873</name>
    <dbReference type="NCBI Taxonomy" id="1227481"/>
    <lineage>
        <taxon>Archaea</taxon>
        <taxon>Methanobacteriati</taxon>
        <taxon>Methanobacteriota</taxon>
        <taxon>Stenosarchaea group</taxon>
        <taxon>Halobacteria</taxon>
        <taxon>Halobacteriales</taxon>
        <taxon>Haloferacaceae</taxon>
        <taxon>Halorubrum</taxon>
    </lineage>
</organism>
<name>M0FUL6_9EURY</name>
<keyword evidence="1" id="KW-0472">Membrane</keyword>
<dbReference type="GeneID" id="72715026"/>
<dbReference type="PATRIC" id="fig|1227481.4.peg.61"/>
<proteinExistence type="predicted"/>
<dbReference type="OrthoDB" id="374409at2157"/>
<feature type="transmembrane region" description="Helical" evidence="1">
    <location>
        <begin position="6"/>
        <end position="27"/>
    </location>
</feature>
<evidence type="ECO:0000313" key="3">
    <source>
        <dbReference type="Proteomes" id="UP000011689"/>
    </source>
</evidence>
<accession>M0FUL6</accession>
<keyword evidence="1" id="KW-0812">Transmembrane</keyword>
<keyword evidence="1" id="KW-1133">Transmembrane helix</keyword>
<comment type="caution">
    <text evidence="2">The sequence shown here is derived from an EMBL/GenBank/DDBJ whole genome shotgun (WGS) entry which is preliminary data.</text>
</comment>
<reference evidence="2 3" key="1">
    <citation type="journal article" date="2014" name="PLoS Genet.">
        <title>Phylogenetically driven sequencing of extremely halophilic archaea reveals strategies for static and dynamic osmo-response.</title>
        <authorList>
            <person name="Becker E.A."/>
            <person name="Seitzer P.M."/>
            <person name="Tritt A."/>
            <person name="Larsen D."/>
            <person name="Krusor M."/>
            <person name="Yao A.I."/>
            <person name="Wu D."/>
            <person name="Madern D."/>
            <person name="Eisen J.A."/>
            <person name="Darling A.E."/>
            <person name="Facciotti M.T."/>
        </authorList>
    </citation>
    <scope>NUCLEOTIDE SEQUENCE [LARGE SCALE GENOMIC DNA]</scope>
    <source>
        <strain evidence="2 3">ATCC 700873</strain>
    </source>
</reference>
<protein>
    <submittedName>
        <fullName evidence="2">Uncharacterized protein</fullName>
    </submittedName>
</protein>
<dbReference type="AlphaFoldDB" id="M0FUL6"/>
<dbReference type="Proteomes" id="UP000011689">
    <property type="component" value="Unassembled WGS sequence"/>
</dbReference>
<keyword evidence="3" id="KW-1185">Reference proteome</keyword>
<evidence type="ECO:0000313" key="2">
    <source>
        <dbReference type="EMBL" id="ELZ62279.1"/>
    </source>
</evidence>
<evidence type="ECO:0000256" key="1">
    <source>
        <dbReference type="SAM" id="Phobius"/>
    </source>
</evidence>
<sequence length="197" mass="22907">MIDPSILSSNILGGVIALIVAVGVSRWEFNRQAKEKKQNWYRAVHNTCVRAYGSRDVDHRGVDDAKLTEYAQLYQAFAEQIETNLAEAPTDEVNLPLFNALQNIQLGCIRFTLEVDTPNPHKQFLHSRHETIIDFCQISMYLIEFKKDPDIEYLHELEGKELEEAKEKYEKFSEGTLYEEQNDRVRETIRKLSKLDE</sequence>
<dbReference type="EMBL" id="AOJO01000003">
    <property type="protein sequence ID" value="ELZ62279.1"/>
    <property type="molecule type" value="Genomic_DNA"/>
</dbReference>